<keyword evidence="2 5" id="KW-0863">Zinc-finger</keyword>
<evidence type="ECO:0000256" key="1">
    <source>
        <dbReference type="ARBA" id="ARBA00022723"/>
    </source>
</evidence>
<sequence>MLKMIRPNDPVWRHADRSSRAYVENMDDGRMKCKLCRQLFAQGTSISRIKFHLSGVKGRGVKICEDVPKEVQDAALAAIDGPPEKKLKTVAGSSSNEVPNAQEQNNEGTHVEMAQHGEAVFTGEHAWANDFIGGGIELVHNTSERRPVIGGIEPMHNAPETRPITEQTSQERERGICDFSSSSTVDNVIGNNIENPATGFMQPGAGASSSGGLKYYTSETRGDLLPTSSTKLVGRAFEENRNMIWSWLMDDEVLTIGVYGMGGVGKTTMLQYIHNELLKRSDISRHLDKVGISFQLNGCKPIIITRSERVCYRMNCQHEIKAMPLSDGDAWTLLMEELGHDIPLSLEVELIVVAVARECSGLPLGIITMAGSLRGVEEY</sequence>
<dbReference type="EMBL" id="CM009308">
    <property type="protein sequence ID" value="PNS89739.1"/>
    <property type="molecule type" value="Genomic_DNA"/>
</dbReference>
<dbReference type="Proteomes" id="UP000006729">
    <property type="component" value="Chromosome 19"/>
</dbReference>
<dbReference type="InParanoid" id="A0A2K1WMH9"/>
<keyword evidence="3" id="KW-0611">Plant defense</keyword>
<name>A0A2K1WMH9_POPTR</name>
<dbReference type="PANTHER" id="PTHR33463:SF187">
    <property type="entry name" value="AND NB-ARC DOMAIN DISEASE RESISTANCE PROTEIN, PUTATIVE-RELATED"/>
    <property type="match status" value="1"/>
</dbReference>
<dbReference type="SUPFAM" id="SSF52540">
    <property type="entry name" value="P-loop containing nucleoside triphosphate hydrolases"/>
    <property type="match status" value="1"/>
</dbReference>
<keyword evidence="4" id="KW-0862">Zinc</keyword>
<dbReference type="Gene3D" id="3.40.50.300">
    <property type="entry name" value="P-loop containing nucleotide triphosphate hydrolases"/>
    <property type="match status" value="1"/>
</dbReference>
<dbReference type="GO" id="GO:0043531">
    <property type="term" value="F:ADP binding"/>
    <property type="evidence" value="ECO:0007669"/>
    <property type="project" value="InterPro"/>
</dbReference>
<dbReference type="PANTHER" id="PTHR33463">
    <property type="entry name" value="NB-ARC DOMAIN-CONTAINING PROTEIN-RELATED"/>
    <property type="match status" value="1"/>
</dbReference>
<evidence type="ECO:0000256" key="5">
    <source>
        <dbReference type="PROSITE-ProRule" id="PRU00027"/>
    </source>
</evidence>
<gene>
    <name evidence="8" type="ORF">POPTR_019G002700</name>
</gene>
<evidence type="ECO:0000313" key="8">
    <source>
        <dbReference type="EMBL" id="PNS89739.1"/>
    </source>
</evidence>
<dbReference type="InterPro" id="IPR002182">
    <property type="entry name" value="NB-ARC"/>
</dbReference>
<proteinExistence type="predicted"/>
<dbReference type="InterPro" id="IPR027417">
    <property type="entry name" value="P-loop_NTPase"/>
</dbReference>
<protein>
    <recommendedName>
        <fullName evidence="7">BED-type domain-containing protein</fullName>
    </recommendedName>
</protein>
<evidence type="ECO:0000256" key="2">
    <source>
        <dbReference type="ARBA" id="ARBA00022771"/>
    </source>
</evidence>
<evidence type="ECO:0000313" key="9">
    <source>
        <dbReference type="Proteomes" id="UP000006729"/>
    </source>
</evidence>
<dbReference type="Pfam" id="PF02892">
    <property type="entry name" value="zf-BED"/>
    <property type="match status" value="1"/>
</dbReference>
<dbReference type="GO" id="GO:0003677">
    <property type="term" value="F:DNA binding"/>
    <property type="evidence" value="ECO:0007669"/>
    <property type="project" value="InterPro"/>
</dbReference>
<dbReference type="AlphaFoldDB" id="A0A2K1WMH9"/>
<evidence type="ECO:0000259" key="7">
    <source>
        <dbReference type="PROSITE" id="PS50808"/>
    </source>
</evidence>
<dbReference type="Pfam" id="PF00931">
    <property type="entry name" value="NB-ARC"/>
    <property type="match status" value="1"/>
</dbReference>
<feature type="region of interest" description="Disordered" evidence="6">
    <location>
        <begin position="150"/>
        <end position="172"/>
    </location>
</feature>
<keyword evidence="9" id="KW-1185">Reference proteome</keyword>
<organism evidence="8 9">
    <name type="scientific">Populus trichocarpa</name>
    <name type="common">Western balsam poplar</name>
    <name type="synonym">Populus balsamifera subsp. trichocarpa</name>
    <dbReference type="NCBI Taxonomy" id="3694"/>
    <lineage>
        <taxon>Eukaryota</taxon>
        <taxon>Viridiplantae</taxon>
        <taxon>Streptophyta</taxon>
        <taxon>Embryophyta</taxon>
        <taxon>Tracheophyta</taxon>
        <taxon>Spermatophyta</taxon>
        <taxon>Magnoliopsida</taxon>
        <taxon>eudicotyledons</taxon>
        <taxon>Gunneridae</taxon>
        <taxon>Pentapetalae</taxon>
        <taxon>rosids</taxon>
        <taxon>fabids</taxon>
        <taxon>Malpighiales</taxon>
        <taxon>Salicaceae</taxon>
        <taxon>Saliceae</taxon>
        <taxon>Populus</taxon>
    </lineage>
</organism>
<reference evidence="8 9" key="1">
    <citation type="journal article" date="2006" name="Science">
        <title>The genome of black cottonwood, Populus trichocarpa (Torr. &amp; Gray).</title>
        <authorList>
            <person name="Tuskan G.A."/>
            <person name="Difazio S."/>
            <person name="Jansson S."/>
            <person name="Bohlmann J."/>
            <person name="Grigoriev I."/>
            <person name="Hellsten U."/>
            <person name="Putnam N."/>
            <person name="Ralph S."/>
            <person name="Rombauts S."/>
            <person name="Salamov A."/>
            <person name="Schein J."/>
            <person name="Sterck L."/>
            <person name="Aerts A."/>
            <person name="Bhalerao R.R."/>
            <person name="Bhalerao R.P."/>
            <person name="Blaudez D."/>
            <person name="Boerjan W."/>
            <person name="Brun A."/>
            <person name="Brunner A."/>
            <person name="Busov V."/>
            <person name="Campbell M."/>
            <person name="Carlson J."/>
            <person name="Chalot M."/>
            <person name="Chapman J."/>
            <person name="Chen G.L."/>
            <person name="Cooper D."/>
            <person name="Coutinho P.M."/>
            <person name="Couturier J."/>
            <person name="Covert S."/>
            <person name="Cronk Q."/>
            <person name="Cunningham R."/>
            <person name="Davis J."/>
            <person name="Degroeve S."/>
            <person name="Dejardin A."/>
            <person name="Depamphilis C."/>
            <person name="Detter J."/>
            <person name="Dirks B."/>
            <person name="Dubchak I."/>
            <person name="Duplessis S."/>
            <person name="Ehlting J."/>
            <person name="Ellis B."/>
            <person name="Gendler K."/>
            <person name="Goodstein D."/>
            <person name="Gribskov M."/>
            <person name="Grimwood J."/>
            <person name="Groover A."/>
            <person name="Gunter L."/>
            <person name="Hamberger B."/>
            <person name="Heinze B."/>
            <person name="Helariutta Y."/>
            <person name="Henrissat B."/>
            <person name="Holligan D."/>
            <person name="Holt R."/>
            <person name="Huang W."/>
            <person name="Islam-Faridi N."/>
            <person name="Jones S."/>
            <person name="Jones-Rhoades M."/>
            <person name="Jorgensen R."/>
            <person name="Joshi C."/>
            <person name="Kangasjarvi J."/>
            <person name="Karlsson J."/>
            <person name="Kelleher C."/>
            <person name="Kirkpatrick R."/>
            <person name="Kirst M."/>
            <person name="Kohler A."/>
            <person name="Kalluri U."/>
            <person name="Larimer F."/>
            <person name="Leebens-Mack J."/>
            <person name="Leple J.C."/>
            <person name="Locascio P."/>
            <person name="Lou Y."/>
            <person name="Lucas S."/>
            <person name="Martin F."/>
            <person name="Montanini B."/>
            <person name="Napoli C."/>
            <person name="Nelson D.R."/>
            <person name="Nelson C."/>
            <person name="Nieminen K."/>
            <person name="Nilsson O."/>
            <person name="Pereda V."/>
            <person name="Peter G."/>
            <person name="Philippe R."/>
            <person name="Pilate G."/>
            <person name="Poliakov A."/>
            <person name="Razumovskaya J."/>
            <person name="Richardson P."/>
            <person name="Rinaldi C."/>
            <person name="Ritland K."/>
            <person name="Rouze P."/>
            <person name="Ryaboy D."/>
            <person name="Schmutz J."/>
            <person name="Schrader J."/>
            <person name="Segerman B."/>
            <person name="Shin H."/>
            <person name="Siddiqui A."/>
            <person name="Sterky F."/>
            <person name="Terry A."/>
            <person name="Tsai C.J."/>
            <person name="Uberbacher E."/>
            <person name="Unneberg P."/>
            <person name="Vahala J."/>
            <person name="Wall K."/>
            <person name="Wessler S."/>
            <person name="Yang G."/>
            <person name="Yin T."/>
            <person name="Douglas C."/>
            <person name="Marra M."/>
            <person name="Sandberg G."/>
            <person name="Van de Peer Y."/>
            <person name="Rokhsar D."/>
        </authorList>
    </citation>
    <scope>NUCLEOTIDE SEQUENCE [LARGE SCALE GENOMIC DNA]</scope>
    <source>
        <strain evidence="9">cv. Nisqually</strain>
    </source>
</reference>
<dbReference type="GO" id="GO:0008270">
    <property type="term" value="F:zinc ion binding"/>
    <property type="evidence" value="ECO:0007669"/>
    <property type="project" value="UniProtKB-KW"/>
</dbReference>
<dbReference type="InterPro" id="IPR003656">
    <property type="entry name" value="Znf_BED"/>
</dbReference>
<keyword evidence="1" id="KW-0479">Metal-binding</keyword>
<feature type="domain" description="BED-type" evidence="7">
    <location>
        <begin position="6"/>
        <end position="71"/>
    </location>
</feature>
<dbReference type="InterPro" id="IPR050905">
    <property type="entry name" value="Plant_NBS-LRR"/>
</dbReference>
<dbReference type="PROSITE" id="PS50808">
    <property type="entry name" value="ZF_BED"/>
    <property type="match status" value="1"/>
</dbReference>
<accession>A0A2K1WMH9</accession>
<evidence type="ECO:0000256" key="6">
    <source>
        <dbReference type="SAM" id="MobiDB-lite"/>
    </source>
</evidence>
<evidence type="ECO:0000256" key="3">
    <source>
        <dbReference type="ARBA" id="ARBA00022821"/>
    </source>
</evidence>
<evidence type="ECO:0000256" key="4">
    <source>
        <dbReference type="ARBA" id="ARBA00022833"/>
    </source>
</evidence>